<keyword evidence="3" id="KW-1185">Reference proteome</keyword>
<evidence type="ECO:0000256" key="1">
    <source>
        <dbReference type="SAM" id="Phobius"/>
    </source>
</evidence>
<proteinExistence type="predicted"/>
<accession>A0A9P9JEM0</accession>
<evidence type="ECO:0000313" key="3">
    <source>
        <dbReference type="Proteomes" id="UP000717696"/>
    </source>
</evidence>
<dbReference type="OrthoDB" id="3943049at2759"/>
<organism evidence="2 3">
    <name type="scientific">Dactylonectria estremocensis</name>
    <dbReference type="NCBI Taxonomy" id="1079267"/>
    <lineage>
        <taxon>Eukaryota</taxon>
        <taxon>Fungi</taxon>
        <taxon>Dikarya</taxon>
        <taxon>Ascomycota</taxon>
        <taxon>Pezizomycotina</taxon>
        <taxon>Sordariomycetes</taxon>
        <taxon>Hypocreomycetidae</taxon>
        <taxon>Hypocreales</taxon>
        <taxon>Nectriaceae</taxon>
        <taxon>Dactylonectria</taxon>
    </lineage>
</organism>
<dbReference type="Proteomes" id="UP000717696">
    <property type="component" value="Unassembled WGS sequence"/>
</dbReference>
<keyword evidence="1" id="KW-0472">Membrane</keyword>
<dbReference type="EMBL" id="JAGMUU010000004">
    <property type="protein sequence ID" value="KAH7155313.1"/>
    <property type="molecule type" value="Genomic_DNA"/>
</dbReference>
<evidence type="ECO:0000313" key="2">
    <source>
        <dbReference type="EMBL" id="KAH7155313.1"/>
    </source>
</evidence>
<keyword evidence="1" id="KW-0812">Transmembrane</keyword>
<gene>
    <name evidence="2" type="ORF">B0J13DRAFT_618772</name>
</gene>
<feature type="transmembrane region" description="Helical" evidence="1">
    <location>
        <begin position="42"/>
        <end position="64"/>
    </location>
</feature>
<name>A0A9P9JEM0_9HYPO</name>
<sequence length="94" mass="10602">MAPSEIILPEWKLTFATMGQFDWFSAIGATDEAVAVLNDQPILFTILLIVLIVIILQFVLHWYIGYATLKPEQRKAAQDKKDKKAAAKKNKGKK</sequence>
<reference evidence="2" key="1">
    <citation type="journal article" date="2021" name="Nat. Commun.">
        <title>Genetic determinants of endophytism in the Arabidopsis root mycobiome.</title>
        <authorList>
            <person name="Mesny F."/>
            <person name="Miyauchi S."/>
            <person name="Thiergart T."/>
            <person name="Pickel B."/>
            <person name="Atanasova L."/>
            <person name="Karlsson M."/>
            <person name="Huettel B."/>
            <person name="Barry K.W."/>
            <person name="Haridas S."/>
            <person name="Chen C."/>
            <person name="Bauer D."/>
            <person name="Andreopoulos W."/>
            <person name="Pangilinan J."/>
            <person name="LaButti K."/>
            <person name="Riley R."/>
            <person name="Lipzen A."/>
            <person name="Clum A."/>
            <person name="Drula E."/>
            <person name="Henrissat B."/>
            <person name="Kohler A."/>
            <person name="Grigoriev I.V."/>
            <person name="Martin F.M."/>
            <person name="Hacquard S."/>
        </authorList>
    </citation>
    <scope>NUCLEOTIDE SEQUENCE</scope>
    <source>
        <strain evidence="2">MPI-CAGE-AT-0021</strain>
    </source>
</reference>
<protein>
    <submittedName>
        <fullName evidence="2">Uncharacterized protein</fullName>
    </submittedName>
</protein>
<keyword evidence="1" id="KW-1133">Transmembrane helix</keyword>
<comment type="caution">
    <text evidence="2">The sequence shown here is derived from an EMBL/GenBank/DDBJ whole genome shotgun (WGS) entry which is preliminary data.</text>
</comment>
<dbReference type="AlphaFoldDB" id="A0A9P9JEM0"/>